<comment type="caution">
    <text evidence="2">The sequence shown here is derived from an EMBL/GenBank/DDBJ whole genome shotgun (WGS) entry which is preliminary data.</text>
</comment>
<feature type="region of interest" description="Disordered" evidence="1">
    <location>
        <begin position="46"/>
        <end position="123"/>
    </location>
</feature>
<evidence type="ECO:0000256" key="1">
    <source>
        <dbReference type="SAM" id="MobiDB-lite"/>
    </source>
</evidence>
<proteinExistence type="predicted"/>
<evidence type="ECO:0000313" key="2">
    <source>
        <dbReference type="EMBL" id="MDI3406285.1"/>
    </source>
</evidence>
<dbReference type="EMBL" id="JASCIQ010000022">
    <property type="protein sequence ID" value="MDI3406285.1"/>
    <property type="molecule type" value="Genomic_DNA"/>
</dbReference>
<name>A0ABT6SDP1_9ACTN</name>
<keyword evidence="3" id="KW-1185">Reference proteome</keyword>
<feature type="compositionally biased region" description="Basic and acidic residues" evidence="1">
    <location>
        <begin position="83"/>
        <end position="92"/>
    </location>
</feature>
<evidence type="ECO:0000313" key="3">
    <source>
        <dbReference type="Proteomes" id="UP001223978"/>
    </source>
</evidence>
<protein>
    <submittedName>
        <fullName evidence="2">Uncharacterized protein</fullName>
    </submittedName>
</protein>
<feature type="compositionally biased region" description="Basic and acidic residues" evidence="1">
    <location>
        <begin position="51"/>
        <end position="60"/>
    </location>
</feature>
<accession>A0ABT6SDP1</accession>
<sequence length="123" mass="13160">MVGPNVPDQETLPALARALGRDLGASFPARGSRISWIFAATWVSVPVPDGGGHRHEERWSRTGCGEGRPAAEGEVPPGAGRGVRRDRGRAEACKTGPSPRRAARRSRPARSNPALSQRRSRSC</sequence>
<reference evidence="2 3" key="1">
    <citation type="submission" date="2023-05" db="EMBL/GenBank/DDBJ databases">
        <title>Draft genome sequence of Streptomyces sp. B-S-A6 isolated from a cave soil in Thailand.</title>
        <authorList>
            <person name="Chamroensaksri N."/>
            <person name="Muangham S."/>
        </authorList>
    </citation>
    <scope>NUCLEOTIDE SEQUENCE [LARGE SCALE GENOMIC DNA]</scope>
    <source>
        <strain evidence="2 3">B-S-A6</strain>
    </source>
</reference>
<gene>
    <name evidence="2" type="ORF">QIS96_21045</name>
</gene>
<dbReference type="Proteomes" id="UP001223978">
    <property type="component" value="Unassembled WGS sequence"/>
</dbReference>
<feature type="compositionally biased region" description="Low complexity" evidence="1">
    <location>
        <begin position="67"/>
        <end position="78"/>
    </location>
</feature>
<organism evidence="2 3">
    <name type="scientific">Streptomyces cavernicola</name>
    <dbReference type="NCBI Taxonomy" id="3043613"/>
    <lineage>
        <taxon>Bacteria</taxon>
        <taxon>Bacillati</taxon>
        <taxon>Actinomycetota</taxon>
        <taxon>Actinomycetes</taxon>
        <taxon>Kitasatosporales</taxon>
        <taxon>Streptomycetaceae</taxon>
        <taxon>Streptomyces</taxon>
    </lineage>
</organism>